<dbReference type="AlphaFoldDB" id="A0AAJ2F1H5"/>
<sequence length="163" mass="17698">MRIPIVVAILCVSLCASAQTPVQFAGNAKRAAADMQQAVSEIKELPPGKYRKATYRLDETTTWDVKKTDSMLNPIQAVVKASIVGGMSDAFASQEDAGRADTTIVSSTKIELTYVPSATGWVFLDGRLYAEPLRSWLPVEYDKCAGKKVFICSVVDSFAVKSK</sequence>
<dbReference type="RefSeq" id="WP_209820700.1">
    <property type="nucleotide sequence ID" value="NZ_JAVDTL010000004.1"/>
</dbReference>
<keyword evidence="4" id="KW-1185">Reference proteome</keyword>
<evidence type="ECO:0000313" key="2">
    <source>
        <dbReference type="EMBL" id="MDR6767731.1"/>
    </source>
</evidence>
<accession>A0AAJ2F1H5</accession>
<feature type="chain" id="PRO_5042498455" evidence="1">
    <location>
        <begin position="19"/>
        <end position="163"/>
    </location>
</feature>
<gene>
    <name evidence="2" type="ORF">J2W88_003012</name>
    <name evidence="3" type="ORF">J2W93_004581</name>
</gene>
<keyword evidence="1" id="KW-0732">Signal</keyword>
<dbReference type="Proteomes" id="UP001249076">
    <property type="component" value="Unassembled WGS sequence"/>
</dbReference>
<name>A0AAJ2F1H5_ACIDE</name>
<evidence type="ECO:0000313" key="5">
    <source>
        <dbReference type="Proteomes" id="UP001253458"/>
    </source>
</evidence>
<comment type="caution">
    <text evidence="2">The sequence shown here is derived from an EMBL/GenBank/DDBJ whole genome shotgun (WGS) entry which is preliminary data.</text>
</comment>
<dbReference type="Proteomes" id="UP001253458">
    <property type="component" value="Unassembled WGS sequence"/>
</dbReference>
<proteinExistence type="predicted"/>
<dbReference type="EMBL" id="JAVDTL010000004">
    <property type="protein sequence ID" value="MDR6767731.1"/>
    <property type="molecule type" value="Genomic_DNA"/>
</dbReference>
<protein>
    <submittedName>
        <fullName evidence="2">Uncharacterized protein</fullName>
    </submittedName>
</protein>
<evidence type="ECO:0000313" key="4">
    <source>
        <dbReference type="Proteomes" id="UP001249076"/>
    </source>
</evidence>
<evidence type="ECO:0000256" key="1">
    <source>
        <dbReference type="SAM" id="SignalP"/>
    </source>
</evidence>
<organism evidence="2 5">
    <name type="scientific">Acidovorax delafieldii</name>
    <name type="common">Pseudomonas delafieldii</name>
    <dbReference type="NCBI Taxonomy" id="47920"/>
    <lineage>
        <taxon>Bacteria</taxon>
        <taxon>Pseudomonadati</taxon>
        <taxon>Pseudomonadota</taxon>
        <taxon>Betaproteobacteria</taxon>
        <taxon>Burkholderiales</taxon>
        <taxon>Comamonadaceae</taxon>
        <taxon>Acidovorax</taxon>
    </lineage>
</organism>
<dbReference type="EMBL" id="JAVDTS010000011">
    <property type="protein sequence ID" value="MDR6839713.1"/>
    <property type="molecule type" value="Genomic_DNA"/>
</dbReference>
<evidence type="ECO:0000313" key="3">
    <source>
        <dbReference type="EMBL" id="MDR6839713.1"/>
    </source>
</evidence>
<reference evidence="2 4" key="1">
    <citation type="submission" date="2023-07" db="EMBL/GenBank/DDBJ databases">
        <title>Sorghum-associated microbial communities from plants grown in Nebraska, USA.</title>
        <authorList>
            <person name="Schachtman D."/>
        </authorList>
    </citation>
    <scope>NUCLEOTIDE SEQUENCE</scope>
    <source>
        <strain evidence="3 4">BE105</strain>
        <strain evidence="2">BE69</strain>
    </source>
</reference>
<feature type="signal peptide" evidence="1">
    <location>
        <begin position="1"/>
        <end position="18"/>
    </location>
</feature>